<evidence type="ECO:0000313" key="2">
    <source>
        <dbReference type="Proteomes" id="UP000325141"/>
    </source>
</evidence>
<dbReference type="AlphaFoldDB" id="A0A5M6CA83"/>
<dbReference type="EMBL" id="VWSG01000015">
    <property type="protein sequence ID" value="KAA5531881.1"/>
    <property type="molecule type" value="Genomic_DNA"/>
</dbReference>
<sequence>MNEYEKLLQQIHLTYSNELYVVDYLGHLIKLECPFIVEATETIGNVQQGSRYEVLSVKISIRLETVYQINNSYYLYKSFEIL</sequence>
<keyword evidence="2" id="KW-1185">Reference proteome</keyword>
<evidence type="ECO:0000313" key="1">
    <source>
        <dbReference type="EMBL" id="KAA5531881.1"/>
    </source>
</evidence>
<gene>
    <name evidence="1" type="ORF">F0460_14795</name>
</gene>
<dbReference type="RefSeq" id="WP_150014609.1">
    <property type="nucleotide sequence ID" value="NZ_VWSG01000015.1"/>
</dbReference>
<reference evidence="1 2" key="1">
    <citation type="submission" date="2019-09" db="EMBL/GenBank/DDBJ databases">
        <title>Genome sequence and assembly of Flavobacterium sp.</title>
        <authorList>
            <person name="Chhetri G."/>
        </authorList>
    </citation>
    <scope>NUCLEOTIDE SEQUENCE [LARGE SCALE GENOMIC DNA]</scope>
    <source>
        <strain evidence="1 2">SNL9</strain>
    </source>
</reference>
<comment type="caution">
    <text evidence="1">The sequence shown here is derived from an EMBL/GenBank/DDBJ whole genome shotgun (WGS) entry which is preliminary data.</text>
</comment>
<proteinExistence type="predicted"/>
<protein>
    <submittedName>
        <fullName evidence="1">Uncharacterized protein</fullName>
    </submittedName>
</protein>
<organism evidence="1 2">
    <name type="scientific">Paenimyroides baculatum</name>
    <dbReference type="NCBI Taxonomy" id="2608000"/>
    <lineage>
        <taxon>Bacteria</taxon>
        <taxon>Pseudomonadati</taxon>
        <taxon>Bacteroidota</taxon>
        <taxon>Flavobacteriia</taxon>
        <taxon>Flavobacteriales</taxon>
        <taxon>Flavobacteriaceae</taxon>
        <taxon>Paenimyroides</taxon>
    </lineage>
</organism>
<accession>A0A5M6CA83</accession>
<name>A0A5M6CA83_9FLAO</name>
<dbReference type="Proteomes" id="UP000325141">
    <property type="component" value="Unassembled WGS sequence"/>
</dbReference>